<dbReference type="AlphaFoldDB" id="A0AAW1QQC3"/>
<feature type="region of interest" description="Disordered" evidence="1">
    <location>
        <begin position="66"/>
        <end position="86"/>
    </location>
</feature>
<evidence type="ECO:0000313" key="2">
    <source>
        <dbReference type="EMBL" id="KAK9823326.1"/>
    </source>
</evidence>
<keyword evidence="3" id="KW-1185">Reference proteome</keyword>
<organism evidence="2 3">
    <name type="scientific">[Myrmecia] bisecta</name>
    <dbReference type="NCBI Taxonomy" id="41462"/>
    <lineage>
        <taxon>Eukaryota</taxon>
        <taxon>Viridiplantae</taxon>
        <taxon>Chlorophyta</taxon>
        <taxon>core chlorophytes</taxon>
        <taxon>Trebouxiophyceae</taxon>
        <taxon>Trebouxiales</taxon>
        <taxon>Trebouxiaceae</taxon>
        <taxon>Myrmecia</taxon>
    </lineage>
</organism>
<gene>
    <name evidence="2" type="ORF">WJX72_001952</name>
</gene>
<reference evidence="2 3" key="1">
    <citation type="journal article" date="2024" name="Nat. Commun.">
        <title>Phylogenomics reveals the evolutionary origins of lichenization in chlorophyte algae.</title>
        <authorList>
            <person name="Puginier C."/>
            <person name="Libourel C."/>
            <person name="Otte J."/>
            <person name="Skaloud P."/>
            <person name="Haon M."/>
            <person name="Grisel S."/>
            <person name="Petersen M."/>
            <person name="Berrin J.G."/>
            <person name="Delaux P.M."/>
            <person name="Dal Grande F."/>
            <person name="Keller J."/>
        </authorList>
    </citation>
    <scope>NUCLEOTIDE SEQUENCE [LARGE SCALE GENOMIC DNA]</scope>
    <source>
        <strain evidence="2 3">SAG 2043</strain>
    </source>
</reference>
<dbReference type="EMBL" id="JALJOR010000002">
    <property type="protein sequence ID" value="KAK9823326.1"/>
    <property type="molecule type" value="Genomic_DNA"/>
</dbReference>
<protein>
    <submittedName>
        <fullName evidence="2">Uncharacterized protein</fullName>
    </submittedName>
</protein>
<comment type="caution">
    <text evidence="2">The sequence shown here is derived from an EMBL/GenBank/DDBJ whole genome shotgun (WGS) entry which is preliminary data.</text>
</comment>
<feature type="compositionally biased region" description="Basic and acidic residues" evidence="1">
    <location>
        <begin position="76"/>
        <end position="86"/>
    </location>
</feature>
<sequence length="129" mass="14374">MHAVCWHEGSVLGCVCVPSAATISQEDRDRATQHVRSELVKTLGMQPGDVEDLARGFEGFPLAGITPASTQLHAPGSDETRSSMTKEERRELWLRVMNLLLHAKESHAASCPVPRCRELRETKREVRQT</sequence>
<name>A0AAW1QQC3_9CHLO</name>
<evidence type="ECO:0000256" key="1">
    <source>
        <dbReference type="SAM" id="MobiDB-lite"/>
    </source>
</evidence>
<proteinExistence type="predicted"/>
<evidence type="ECO:0000313" key="3">
    <source>
        <dbReference type="Proteomes" id="UP001489004"/>
    </source>
</evidence>
<dbReference type="Proteomes" id="UP001489004">
    <property type="component" value="Unassembled WGS sequence"/>
</dbReference>
<accession>A0AAW1QQC3</accession>